<reference evidence="2 3" key="1">
    <citation type="submission" date="2021-01" db="EMBL/GenBank/DDBJ databases">
        <title>WGS of actinomycetes isolated from Thailand.</title>
        <authorList>
            <person name="Thawai C."/>
        </authorList>
    </citation>
    <scope>NUCLEOTIDE SEQUENCE [LARGE SCALE GENOMIC DNA]</scope>
    <source>
        <strain evidence="2 3">CA1R205</strain>
    </source>
</reference>
<feature type="compositionally biased region" description="Basic and acidic residues" evidence="1">
    <location>
        <begin position="67"/>
        <end position="81"/>
    </location>
</feature>
<organism evidence="2 3">
    <name type="scientific">Streptomyces coffeae</name>
    <dbReference type="NCBI Taxonomy" id="621382"/>
    <lineage>
        <taxon>Bacteria</taxon>
        <taxon>Bacillati</taxon>
        <taxon>Actinomycetota</taxon>
        <taxon>Actinomycetes</taxon>
        <taxon>Kitasatosporales</taxon>
        <taxon>Streptomycetaceae</taxon>
        <taxon>Streptomyces</taxon>
    </lineage>
</organism>
<dbReference type="Proteomes" id="UP000634229">
    <property type="component" value="Unassembled WGS sequence"/>
</dbReference>
<gene>
    <name evidence="2" type="ORF">JK363_29190</name>
</gene>
<feature type="compositionally biased region" description="Low complexity" evidence="1">
    <location>
        <begin position="46"/>
        <end position="55"/>
    </location>
</feature>
<name>A0ABS1NL52_9ACTN</name>
<protein>
    <submittedName>
        <fullName evidence="2">Tat pathway signal sequence domain protein</fullName>
    </submittedName>
</protein>
<evidence type="ECO:0000313" key="2">
    <source>
        <dbReference type="EMBL" id="MBL1100664.1"/>
    </source>
</evidence>
<evidence type="ECO:0000313" key="3">
    <source>
        <dbReference type="Proteomes" id="UP000634229"/>
    </source>
</evidence>
<comment type="caution">
    <text evidence="2">The sequence shown here is derived from an EMBL/GenBank/DDBJ whole genome shotgun (WGS) entry which is preliminary data.</text>
</comment>
<keyword evidence="3" id="KW-1185">Reference proteome</keyword>
<sequence>MRSNATNNGAADAKGGRTRRWRIPVALGLSALLAAAGTVVLKATGSAAPGTTPAAVITSHNGPLTSEESRKATRIAIDHPTSRRGAAGTGRERNAAGAAGAEPLDTHRPPRSPSKSAAPDGEAEVQLYDYASDSLITRRVDLRSGKVLASGRRHGVQPPPSLAEARQAVRILLADRRLGPGMRASYASATHRKLTSPAQLRLQGMAFLASRAEGVKGARQVSRCGAHRCVQLFVRIPGTQGRDGGRWIDTSRIVIDLSARRAAVIGL</sequence>
<feature type="region of interest" description="Disordered" evidence="1">
    <location>
        <begin position="46"/>
        <end position="123"/>
    </location>
</feature>
<proteinExistence type="predicted"/>
<evidence type="ECO:0000256" key="1">
    <source>
        <dbReference type="SAM" id="MobiDB-lite"/>
    </source>
</evidence>
<accession>A0ABS1NL52</accession>
<dbReference type="EMBL" id="JAERRF010000021">
    <property type="protein sequence ID" value="MBL1100664.1"/>
    <property type="molecule type" value="Genomic_DNA"/>
</dbReference>
<dbReference type="RefSeq" id="WP_201879395.1">
    <property type="nucleotide sequence ID" value="NZ_JAERRF010000021.1"/>
</dbReference>